<feature type="region of interest" description="Disordered" evidence="1">
    <location>
        <begin position="76"/>
        <end position="97"/>
    </location>
</feature>
<accession>A0A8X6Q6A2</accession>
<keyword evidence="3" id="KW-1185">Reference proteome</keyword>
<proteinExistence type="predicted"/>
<evidence type="ECO:0000313" key="3">
    <source>
        <dbReference type="Proteomes" id="UP000887013"/>
    </source>
</evidence>
<reference evidence="2" key="1">
    <citation type="submission" date="2020-08" db="EMBL/GenBank/DDBJ databases">
        <title>Multicomponent nature underlies the extraordinary mechanical properties of spider dragline silk.</title>
        <authorList>
            <person name="Kono N."/>
            <person name="Nakamura H."/>
            <person name="Mori M."/>
            <person name="Yoshida Y."/>
            <person name="Ohtoshi R."/>
            <person name="Malay A.D."/>
            <person name="Moran D.A.P."/>
            <person name="Tomita M."/>
            <person name="Numata K."/>
            <person name="Arakawa K."/>
        </authorList>
    </citation>
    <scope>NUCLEOTIDE SEQUENCE</scope>
</reference>
<dbReference type="Proteomes" id="UP000887013">
    <property type="component" value="Unassembled WGS sequence"/>
</dbReference>
<evidence type="ECO:0000256" key="1">
    <source>
        <dbReference type="SAM" id="MobiDB-lite"/>
    </source>
</evidence>
<gene>
    <name evidence="2" type="ORF">NPIL_378341</name>
</gene>
<name>A0A8X6Q6A2_NEPPI</name>
<protein>
    <submittedName>
        <fullName evidence="2">Uncharacterized protein</fullName>
    </submittedName>
</protein>
<comment type="caution">
    <text evidence="2">The sequence shown here is derived from an EMBL/GenBank/DDBJ whole genome shotgun (WGS) entry which is preliminary data.</text>
</comment>
<sequence length="97" mass="11244">MKIKYPAQTSTNDIRSYEVIFDNAELSTYRELSNYNCLHTAEFFQIQQIGFACIKDTVCLSHPRIKCSQKMGDLPISEDEIKRQNPSSDDYNHTPIH</sequence>
<dbReference type="EMBL" id="BMAW01077735">
    <property type="protein sequence ID" value="GFU07824.1"/>
    <property type="molecule type" value="Genomic_DNA"/>
</dbReference>
<evidence type="ECO:0000313" key="2">
    <source>
        <dbReference type="EMBL" id="GFU07824.1"/>
    </source>
</evidence>
<organism evidence="2 3">
    <name type="scientific">Nephila pilipes</name>
    <name type="common">Giant wood spider</name>
    <name type="synonym">Nephila maculata</name>
    <dbReference type="NCBI Taxonomy" id="299642"/>
    <lineage>
        <taxon>Eukaryota</taxon>
        <taxon>Metazoa</taxon>
        <taxon>Ecdysozoa</taxon>
        <taxon>Arthropoda</taxon>
        <taxon>Chelicerata</taxon>
        <taxon>Arachnida</taxon>
        <taxon>Araneae</taxon>
        <taxon>Araneomorphae</taxon>
        <taxon>Entelegynae</taxon>
        <taxon>Araneoidea</taxon>
        <taxon>Nephilidae</taxon>
        <taxon>Nephila</taxon>
    </lineage>
</organism>
<dbReference type="AlphaFoldDB" id="A0A8X6Q6A2"/>